<dbReference type="InterPro" id="IPR003491">
    <property type="entry name" value="REP-like_C"/>
</dbReference>
<dbReference type="Pfam" id="PF02486">
    <property type="entry name" value="Rep_trans"/>
    <property type="match status" value="1"/>
</dbReference>
<keyword evidence="2" id="KW-0648">Protein biosynthesis</keyword>
<sequence length="432" mass="49832">MKMACMDCGTNYESPVTCVCPECGSGILNQLKMNTVEVFKKKSSTHKVPSNYLSRPKKSGLDFDFVQYGPEFYTDLEDYEQSEITVDYLCFTVKISDFRHCKKESPYSGFHFPDEPQYDNFIAKKFSDLEAYQRFFKESYTDYLQECVRRFIQYVLGFNYGAPRGKGFQFYNDSFVLTSEYGDDYCGQVGFGGNNDTIHFQITGHGCKHLFSQRTCAFLHHWISTVLCCKSLSRVDLAYDCYDDLHTCEAAEKAAWKGAFKRSRGFAPKIGLNDEYEINSDGKKVYSRKERTFGSRQSNVYWRVYDKKLERKIVADNFTWTRSEVELKKWDVDILLNIVGGFIALNEYAASLVSSKSAAFAPVPTRSLKGRKRAVCDVLSTVFWAKRQYGRLVNSLLDLYENDHQKVVTTLLRDDTLLKFPSMHQKLINSLE</sequence>
<gene>
    <name evidence="2" type="ORF">MRM63_06690</name>
</gene>
<dbReference type="AlphaFoldDB" id="A0AAU6VGT7"/>
<dbReference type="GO" id="GO:0003743">
    <property type="term" value="F:translation initiation factor activity"/>
    <property type="evidence" value="ECO:0007669"/>
    <property type="project" value="UniProtKB-KW"/>
</dbReference>
<evidence type="ECO:0000259" key="1">
    <source>
        <dbReference type="Pfam" id="PF02486"/>
    </source>
</evidence>
<reference evidence="2" key="1">
    <citation type="submission" date="2022-03" db="EMBL/GenBank/DDBJ databases">
        <title>Sea Food Isolates.</title>
        <authorList>
            <person name="Li c."/>
        </authorList>
    </citation>
    <scope>NUCLEOTIDE SEQUENCE</scope>
    <source>
        <strain evidence="2">19MO03SA05</strain>
    </source>
</reference>
<evidence type="ECO:0000313" key="2">
    <source>
        <dbReference type="EMBL" id="XAG85654.1"/>
    </source>
</evidence>
<feature type="domain" description="Replication initiation protein-like C-terminal" evidence="1">
    <location>
        <begin position="232"/>
        <end position="411"/>
    </location>
</feature>
<protein>
    <submittedName>
        <fullName evidence="2">Replication initiation factor domain-containing protein</fullName>
    </submittedName>
</protein>
<proteinExistence type="predicted"/>
<accession>A0AAU6VGT7</accession>
<dbReference type="EMBL" id="CP095350">
    <property type="protein sequence ID" value="XAG85654.1"/>
    <property type="molecule type" value="Genomic_DNA"/>
</dbReference>
<keyword evidence="2" id="KW-0396">Initiation factor</keyword>
<name>A0AAU6VGT7_UNCXX</name>
<organism evidence="2">
    <name type="scientific">bacterium 19MO03SA05</name>
    <dbReference type="NCBI Taxonomy" id="2920620"/>
    <lineage>
        <taxon>Bacteria</taxon>
    </lineage>
</organism>